<accession>A0A7W7WQP4</accession>
<name>A0A7W7WQP4_9ACTN</name>
<keyword evidence="2" id="KW-1185">Reference proteome</keyword>
<reference evidence="1 2" key="1">
    <citation type="submission" date="2020-08" db="EMBL/GenBank/DDBJ databases">
        <title>Sequencing the genomes of 1000 actinobacteria strains.</title>
        <authorList>
            <person name="Klenk H.-P."/>
        </authorList>
    </citation>
    <scope>NUCLEOTIDE SEQUENCE [LARGE SCALE GENOMIC DNA]</scope>
    <source>
        <strain evidence="1 2">DSM 45886</strain>
    </source>
</reference>
<evidence type="ECO:0000313" key="2">
    <source>
        <dbReference type="Proteomes" id="UP000578819"/>
    </source>
</evidence>
<evidence type="ECO:0000313" key="1">
    <source>
        <dbReference type="EMBL" id="MBB4960230.1"/>
    </source>
</evidence>
<sequence>MSNPTRTSIDTDAARRGIDDLLAVANNETLARLRDLKEQIGSLEAGRPWGGDASGDAFQKRYATAPDSREVAMDLVNRLKELADHLDSGWRGSINDDEFTRELLTSVPVVDIPNLRF</sequence>
<comment type="caution">
    <text evidence="1">The sequence shown here is derived from an EMBL/GenBank/DDBJ whole genome shotgun (WGS) entry which is preliminary data.</text>
</comment>
<organism evidence="1 2">
    <name type="scientific">Micromonospora polyrhachis</name>
    <dbReference type="NCBI Taxonomy" id="1282883"/>
    <lineage>
        <taxon>Bacteria</taxon>
        <taxon>Bacillati</taxon>
        <taxon>Actinomycetota</taxon>
        <taxon>Actinomycetes</taxon>
        <taxon>Micromonosporales</taxon>
        <taxon>Micromonosporaceae</taxon>
        <taxon>Micromonospora</taxon>
    </lineage>
</organism>
<dbReference type="EMBL" id="JACHJW010000001">
    <property type="protein sequence ID" value="MBB4960230.1"/>
    <property type="molecule type" value="Genomic_DNA"/>
</dbReference>
<protein>
    <submittedName>
        <fullName evidence="1">Uncharacterized protein</fullName>
    </submittedName>
</protein>
<dbReference type="RefSeq" id="WP_184536041.1">
    <property type="nucleotide sequence ID" value="NZ_JACHJW010000001.1"/>
</dbReference>
<dbReference type="AlphaFoldDB" id="A0A7W7WQP4"/>
<gene>
    <name evidence="1" type="ORF">FHR38_003963</name>
</gene>
<proteinExistence type="predicted"/>
<dbReference type="Proteomes" id="UP000578819">
    <property type="component" value="Unassembled WGS sequence"/>
</dbReference>